<evidence type="ECO:0000256" key="2">
    <source>
        <dbReference type="ARBA" id="ARBA00022679"/>
    </source>
</evidence>
<dbReference type="SUPFAM" id="SSF53335">
    <property type="entry name" value="S-adenosyl-L-methionine-dependent methyltransferases"/>
    <property type="match status" value="1"/>
</dbReference>
<keyword evidence="1" id="KW-0489">Methyltransferase</keyword>
<dbReference type="PANTHER" id="PTHR43712:SF8">
    <property type="entry name" value="O-METHYLTRANSFERASE AF390-400"/>
    <property type="match status" value="1"/>
</dbReference>
<comment type="caution">
    <text evidence="5">The sequence shown here is derived from an EMBL/GenBank/DDBJ whole genome shotgun (WGS) entry which is preliminary data.</text>
</comment>
<gene>
    <name evidence="5" type="ORF">Daesc_002144</name>
</gene>
<dbReference type="GO" id="GO:0008171">
    <property type="term" value="F:O-methyltransferase activity"/>
    <property type="evidence" value="ECO:0007669"/>
    <property type="project" value="InterPro"/>
</dbReference>
<name>A0AAX6MWQ5_9PEZI</name>
<dbReference type="Proteomes" id="UP001369815">
    <property type="component" value="Unassembled WGS sequence"/>
</dbReference>
<feature type="domain" description="O-methyltransferase C-terminal" evidence="4">
    <location>
        <begin position="185"/>
        <end position="336"/>
    </location>
</feature>
<dbReference type="AlphaFoldDB" id="A0AAX6MWQ5"/>
<evidence type="ECO:0000256" key="1">
    <source>
        <dbReference type="ARBA" id="ARBA00022603"/>
    </source>
</evidence>
<accession>A0AAX6MWQ5</accession>
<dbReference type="Pfam" id="PF00891">
    <property type="entry name" value="Methyltransf_2"/>
    <property type="match status" value="1"/>
</dbReference>
<keyword evidence="6" id="KW-1185">Reference proteome</keyword>
<dbReference type="Gene3D" id="3.40.50.150">
    <property type="entry name" value="Vaccinia Virus protein VP39"/>
    <property type="match status" value="1"/>
</dbReference>
<dbReference type="EMBL" id="JBANMG010000002">
    <property type="protein sequence ID" value="KAK6956863.1"/>
    <property type="molecule type" value="Genomic_DNA"/>
</dbReference>
<evidence type="ECO:0000313" key="6">
    <source>
        <dbReference type="Proteomes" id="UP001369815"/>
    </source>
</evidence>
<keyword evidence="3" id="KW-0949">S-adenosyl-L-methionine</keyword>
<organism evidence="5 6">
    <name type="scientific">Daldinia eschscholtzii</name>
    <dbReference type="NCBI Taxonomy" id="292717"/>
    <lineage>
        <taxon>Eukaryota</taxon>
        <taxon>Fungi</taxon>
        <taxon>Dikarya</taxon>
        <taxon>Ascomycota</taxon>
        <taxon>Pezizomycotina</taxon>
        <taxon>Sordariomycetes</taxon>
        <taxon>Xylariomycetidae</taxon>
        <taxon>Xylariales</taxon>
        <taxon>Hypoxylaceae</taxon>
        <taxon>Daldinia</taxon>
    </lineage>
</organism>
<proteinExistence type="predicted"/>
<dbReference type="PROSITE" id="PS51683">
    <property type="entry name" value="SAM_OMT_II"/>
    <property type="match status" value="1"/>
</dbReference>
<reference evidence="5 6" key="1">
    <citation type="journal article" date="2024" name="Front Chem Biol">
        <title>Unveiling the potential of Daldinia eschscholtzii MFLUCC 19-0629 through bioactivity and bioinformatics studies for enhanced sustainable agriculture production.</title>
        <authorList>
            <person name="Brooks S."/>
            <person name="Weaver J.A."/>
            <person name="Klomchit A."/>
            <person name="Alharthi S.A."/>
            <person name="Onlamun T."/>
            <person name="Nurani R."/>
            <person name="Vong T.K."/>
            <person name="Alberti F."/>
            <person name="Greco C."/>
        </authorList>
    </citation>
    <scope>NUCLEOTIDE SEQUENCE [LARGE SCALE GENOMIC DNA]</scope>
    <source>
        <strain evidence="5">MFLUCC 19-0629</strain>
    </source>
</reference>
<dbReference type="InterPro" id="IPR029063">
    <property type="entry name" value="SAM-dependent_MTases_sf"/>
</dbReference>
<evidence type="ECO:0000313" key="5">
    <source>
        <dbReference type="EMBL" id="KAK6956863.1"/>
    </source>
</evidence>
<dbReference type="InterPro" id="IPR016461">
    <property type="entry name" value="COMT-like"/>
</dbReference>
<evidence type="ECO:0000259" key="4">
    <source>
        <dbReference type="Pfam" id="PF00891"/>
    </source>
</evidence>
<sequence length="356" mass="40454">MSEDYAEVIDMLDAFTVTDFEGHEPERLKLLASARKLVSRLETRHEKMFNIEFRNPTEYAAIRVCLDIGLWHQWKAVGGGEKTIEELVKLATKNIDVNLLRETDHWNPASMNLPSFLAKTSYREPLDPKNSNYVDTFPERLPFFDRCLSNQSYQDSFSGFMMEWSKYRISWPDFYDTTELVAGADLTSGAPLVVDIGGHHGHDILTFLKKHPDVPAGSLVIQDLEAVLSDAKLGTDKIKPMPHNFFEPQPIHGSRAYFLRGVFHDWSYEPSLQILKNIVPAMKKGYSKLLICDVVIPPTGASAYQAGMDLNMMSVVSAYERTKAQWRKLINDAGYKVIKIWMDPRGYEGVVEAELA</sequence>
<evidence type="ECO:0000256" key="3">
    <source>
        <dbReference type="ARBA" id="ARBA00022691"/>
    </source>
</evidence>
<keyword evidence="2" id="KW-0808">Transferase</keyword>
<dbReference type="PANTHER" id="PTHR43712">
    <property type="entry name" value="PUTATIVE (AFU_ORTHOLOGUE AFUA_4G14580)-RELATED"/>
    <property type="match status" value="1"/>
</dbReference>
<dbReference type="GO" id="GO:0032259">
    <property type="term" value="P:methylation"/>
    <property type="evidence" value="ECO:0007669"/>
    <property type="project" value="UniProtKB-KW"/>
</dbReference>
<dbReference type="InterPro" id="IPR001077">
    <property type="entry name" value="COMT_C"/>
</dbReference>
<protein>
    <recommendedName>
        <fullName evidence="4">O-methyltransferase C-terminal domain-containing protein</fullName>
    </recommendedName>
</protein>